<dbReference type="AlphaFoldDB" id="A0A366HDZ0"/>
<dbReference type="Proteomes" id="UP000253628">
    <property type="component" value="Unassembled WGS sequence"/>
</dbReference>
<dbReference type="GO" id="GO:0043708">
    <property type="term" value="P:cell adhesion involved in biofilm formation"/>
    <property type="evidence" value="ECO:0007669"/>
    <property type="project" value="InterPro"/>
</dbReference>
<dbReference type="PROSITE" id="PS51677">
    <property type="entry name" value="NODB"/>
    <property type="match status" value="1"/>
</dbReference>
<dbReference type="Pfam" id="PF14883">
    <property type="entry name" value="GHL13"/>
    <property type="match status" value="1"/>
</dbReference>
<keyword evidence="1" id="KW-0732">Signal</keyword>
<evidence type="ECO:0000313" key="4">
    <source>
        <dbReference type="Proteomes" id="UP000253628"/>
    </source>
</evidence>
<accession>A0A366HDZ0</accession>
<comment type="caution">
    <text evidence="3">The sequence shown here is derived from an EMBL/GenBank/DDBJ whole genome shotgun (WGS) entry which is preliminary data.</text>
</comment>
<organism evidence="3 4">
    <name type="scientific">Eoetvoesiella caeni</name>
    <dbReference type="NCBI Taxonomy" id="645616"/>
    <lineage>
        <taxon>Bacteria</taxon>
        <taxon>Pseudomonadati</taxon>
        <taxon>Pseudomonadota</taxon>
        <taxon>Betaproteobacteria</taxon>
        <taxon>Burkholderiales</taxon>
        <taxon>Alcaligenaceae</taxon>
        <taxon>Eoetvoesiella</taxon>
    </lineage>
</organism>
<dbReference type="InterPro" id="IPR002509">
    <property type="entry name" value="NODB_dom"/>
</dbReference>
<dbReference type="InterPro" id="IPR023854">
    <property type="entry name" value="PGA_deacetylase_PgaB"/>
</dbReference>
<dbReference type="Gene3D" id="3.20.20.370">
    <property type="entry name" value="Glycoside hydrolase/deacetylase"/>
    <property type="match status" value="1"/>
</dbReference>
<keyword evidence="4" id="KW-1185">Reference proteome</keyword>
<dbReference type="NCBIfam" id="NF011177">
    <property type="entry name" value="PRK14582.1"/>
    <property type="match status" value="1"/>
</dbReference>
<evidence type="ECO:0000313" key="3">
    <source>
        <dbReference type="EMBL" id="RBP40727.1"/>
    </source>
</evidence>
<dbReference type="InterPro" id="IPR032772">
    <property type="entry name" value="PGA_deacetylase_PgaB_C"/>
</dbReference>
<evidence type="ECO:0000256" key="1">
    <source>
        <dbReference type="ARBA" id="ARBA00022729"/>
    </source>
</evidence>
<keyword evidence="3" id="KW-0449">Lipoprotein</keyword>
<dbReference type="OrthoDB" id="9814639at2"/>
<dbReference type="InterPro" id="IPR011330">
    <property type="entry name" value="Glyco_hydro/deAcase_b/a-brl"/>
</dbReference>
<name>A0A366HDZ0_9BURK</name>
<dbReference type="GO" id="GO:0005975">
    <property type="term" value="P:carbohydrate metabolic process"/>
    <property type="evidence" value="ECO:0007669"/>
    <property type="project" value="InterPro"/>
</dbReference>
<evidence type="ECO:0000259" key="2">
    <source>
        <dbReference type="PROSITE" id="PS51677"/>
    </source>
</evidence>
<dbReference type="PANTHER" id="PTHR34216">
    <property type="match status" value="1"/>
</dbReference>
<reference evidence="3 4" key="1">
    <citation type="submission" date="2018-06" db="EMBL/GenBank/DDBJ databases">
        <title>Genomic Encyclopedia of Type Strains, Phase IV (KMG-IV): sequencing the most valuable type-strain genomes for metagenomic binning, comparative biology and taxonomic classification.</title>
        <authorList>
            <person name="Goeker M."/>
        </authorList>
    </citation>
    <scope>NUCLEOTIDE SEQUENCE [LARGE SCALE GENOMIC DNA]</scope>
    <source>
        <strain evidence="3 4">DSM 25520</strain>
    </source>
</reference>
<dbReference type="EMBL" id="QNRQ01000003">
    <property type="protein sequence ID" value="RBP40727.1"/>
    <property type="molecule type" value="Genomic_DNA"/>
</dbReference>
<dbReference type="SUPFAM" id="SSF88713">
    <property type="entry name" value="Glycoside hydrolase/deacetylase"/>
    <property type="match status" value="1"/>
</dbReference>
<dbReference type="RefSeq" id="WP_113932508.1">
    <property type="nucleotide sequence ID" value="NZ_JACCEU010000004.1"/>
</dbReference>
<dbReference type="NCBIfam" id="TIGR03938">
    <property type="entry name" value="deacetyl_PgaB"/>
    <property type="match status" value="1"/>
</dbReference>
<proteinExistence type="predicted"/>
<dbReference type="Gene3D" id="3.20.20.80">
    <property type="entry name" value="Glycosidases"/>
    <property type="match status" value="1"/>
</dbReference>
<dbReference type="PROSITE" id="PS51257">
    <property type="entry name" value="PROKAR_LIPOPROTEIN"/>
    <property type="match status" value="1"/>
</dbReference>
<dbReference type="PANTHER" id="PTHR34216:SF7">
    <property type="entry name" value="POLY-BETA-1,6-N-ACETYL-D-GLUCOSAMINE N-DEACETYLASE"/>
    <property type="match status" value="1"/>
</dbReference>
<gene>
    <name evidence="3" type="ORF">DFR37_10366</name>
</gene>
<sequence length="683" mass="76773">MLESLSRMRALLLGLYTLLLLGGCAANSVPFVPPDQRPFAANEQPWPQGSFAVLAYHDIEDRDPDQTYVAVRADNLQRQFAWLRENNYQPVSISQILAARDGGPALPPKAILLSFDDGYSSFYTRVFPMLKAYNWPALLAPVGTWVDTPADKPVDFAGVSTPRGRFLNVAQLRELSKSPLIEIGAHTYNLHYGVLANPQGNLQPAAATYIYDPKSGKHESRAAFERRITADVERVNRRFKEITGKTPRVWVWPYGAANGQTLQILKKHGYQMALTLEEGRLGNVNSLMNVPRLLVSEDPRLSEFANAVISVENRNPIRVAHVDLDYVYDPDPVQMDRNVGELVQRIADLNINTVFLQAFADPDGDGLVKSVYFPNRHLPMRADLFNRVAWQLMTRASSTASVQVFAWMPVLSFDLAPSIARVERWDPKTGAVGIDPKQYRRLSPFDPEARKQITEIYEDLARSSSFGGILYHDDALLSDFEDASPPALAAYRQAGLPDTPAALNADPAIAQRWMRFKSRYLIDFTKTLTQHVRNIRGPQIQTARNIYAPPILEPQSEAWFAQNLDDFLSTYDWTVPMAMPLMEGVPRNRADAWLDKLVDAVAARPGALDKTVFEVQARDWNRQADTADADAGAIDSKLIAHWMNRLLLRGATSFGYYPDDFVKNQPRVDIIRPAISTSWYPFK</sequence>
<protein>
    <submittedName>
        <fullName evidence="3">Biofilm PGA synthesis lipoprotein PgaB</fullName>
    </submittedName>
</protein>
<dbReference type="InterPro" id="IPR051398">
    <property type="entry name" value="Polysacch_Deacetylase"/>
</dbReference>
<dbReference type="Pfam" id="PF01522">
    <property type="entry name" value="Polysacc_deac_1"/>
    <property type="match status" value="1"/>
</dbReference>
<dbReference type="GO" id="GO:0016810">
    <property type="term" value="F:hydrolase activity, acting on carbon-nitrogen (but not peptide) bonds"/>
    <property type="evidence" value="ECO:0007669"/>
    <property type="project" value="InterPro"/>
</dbReference>
<feature type="domain" description="NodB homology" evidence="2">
    <location>
        <begin position="109"/>
        <end position="354"/>
    </location>
</feature>